<dbReference type="Pfam" id="PF07714">
    <property type="entry name" value="PK_Tyr_Ser-Thr"/>
    <property type="match status" value="1"/>
</dbReference>
<keyword evidence="2" id="KW-0808">Transferase</keyword>
<comment type="caution">
    <text evidence="12">The sequence shown here is derived from an EMBL/GenBank/DDBJ whole genome shotgun (WGS) entry which is preliminary data.</text>
</comment>
<dbReference type="FunFam" id="2.60.120.560:FF:000002">
    <property type="entry name" value="Beta-fructofuranosidase, insoluble isoenzyme CWINV1"/>
    <property type="match status" value="1"/>
</dbReference>
<dbReference type="PRINTS" id="PR00109">
    <property type="entry name" value="TYRKINASE"/>
</dbReference>
<dbReference type="InterPro" id="IPR008271">
    <property type="entry name" value="Ser/Thr_kinase_AS"/>
</dbReference>
<dbReference type="PROSITE" id="PS50011">
    <property type="entry name" value="PROTEIN_KINASE_DOM"/>
    <property type="match status" value="1"/>
</dbReference>
<dbReference type="CDD" id="cd13999">
    <property type="entry name" value="STKc_MAP3K-like"/>
    <property type="match status" value="1"/>
</dbReference>
<dbReference type="Gene3D" id="1.10.510.10">
    <property type="entry name" value="Transferase(Phosphotransferase) domain 1"/>
    <property type="match status" value="1"/>
</dbReference>
<dbReference type="PANTHER" id="PTHR44329">
    <property type="entry name" value="SERINE/THREONINE-PROTEIN KINASE TNNI3K-RELATED"/>
    <property type="match status" value="1"/>
</dbReference>
<dbReference type="Proteomes" id="UP000541444">
    <property type="component" value="Unassembled WGS sequence"/>
</dbReference>
<dbReference type="EMBL" id="JACGCM010001659">
    <property type="protein sequence ID" value="KAF6151986.1"/>
    <property type="molecule type" value="Genomic_DNA"/>
</dbReference>
<dbReference type="OrthoDB" id="1930580at2759"/>
<dbReference type="InterPro" id="IPR051681">
    <property type="entry name" value="Ser/Thr_Kinases-Pseudokinases"/>
</dbReference>
<protein>
    <recommendedName>
        <fullName evidence="11">Protein kinase domain-containing protein</fullName>
    </recommendedName>
</protein>
<dbReference type="GO" id="GO:0005524">
    <property type="term" value="F:ATP binding"/>
    <property type="evidence" value="ECO:0007669"/>
    <property type="project" value="UniProtKB-KW"/>
</dbReference>
<dbReference type="SMART" id="SM00640">
    <property type="entry name" value="Glyco_32"/>
    <property type="match status" value="1"/>
</dbReference>
<dbReference type="Gene3D" id="3.30.200.20">
    <property type="entry name" value="Phosphorylase Kinase, domain 1"/>
    <property type="match status" value="1"/>
</dbReference>
<feature type="coiled-coil region" evidence="10">
    <location>
        <begin position="16"/>
        <end position="50"/>
    </location>
</feature>
<evidence type="ECO:0000256" key="5">
    <source>
        <dbReference type="ARBA" id="ARBA00022801"/>
    </source>
</evidence>
<keyword evidence="13" id="KW-1185">Reference proteome</keyword>
<keyword evidence="7" id="KW-0326">Glycosidase</keyword>
<dbReference type="PROSITE" id="PS00298">
    <property type="entry name" value="HSP90"/>
    <property type="match status" value="1"/>
</dbReference>
<evidence type="ECO:0000256" key="10">
    <source>
        <dbReference type="SAM" id="Coils"/>
    </source>
</evidence>
<dbReference type="InterPro" id="IPR020575">
    <property type="entry name" value="Hsp90_N"/>
</dbReference>
<organism evidence="12 13">
    <name type="scientific">Kingdonia uniflora</name>
    <dbReference type="NCBI Taxonomy" id="39325"/>
    <lineage>
        <taxon>Eukaryota</taxon>
        <taxon>Viridiplantae</taxon>
        <taxon>Streptophyta</taxon>
        <taxon>Embryophyta</taxon>
        <taxon>Tracheophyta</taxon>
        <taxon>Spermatophyta</taxon>
        <taxon>Magnoliopsida</taxon>
        <taxon>Ranunculales</taxon>
        <taxon>Circaeasteraceae</taxon>
        <taxon>Kingdonia</taxon>
    </lineage>
</organism>
<accession>A0A7J7MAR6</accession>
<reference evidence="12 13" key="1">
    <citation type="journal article" date="2020" name="IScience">
        <title>Genome Sequencing of the Endangered Kingdonia uniflora (Circaeasteraceae, Ranunculales) Reveals Potential Mechanisms of Evolutionary Specialization.</title>
        <authorList>
            <person name="Sun Y."/>
            <person name="Deng T."/>
            <person name="Zhang A."/>
            <person name="Moore M.J."/>
            <person name="Landis J.B."/>
            <person name="Lin N."/>
            <person name="Zhang H."/>
            <person name="Zhang X."/>
            <person name="Huang J."/>
            <person name="Zhang X."/>
            <person name="Sun H."/>
            <person name="Wang H."/>
        </authorList>
    </citation>
    <scope>NUCLEOTIDE SEQUENCE [LARGE SCALE GENOMIC DNA]</scope>
    <source>
        <strain evidence="12">TB1705</strain>
        <tissue evidence="12">Leaf</tissue>
    </source>
</reference>
<evidence type="ECO:0000256" key="3">
    <source>
        <dbReference type="ARBA" id="ARBA00022741"/>
    </source>
</evidence>
<name>A0A7J7MAR6_9MAGN</name>
<dbReference type="GO" id="GO:0005886">
    <property type="term" value="C:plasma membrane"/>
    <property type="evidence" value="ECO:0007669"/>
    <property type="project" value="TreeGrafter"/>
</dbReference>
<evidence type="ECO:0000313" key="13">
    <source>
        <dbReference type="Proteomes" id="UP000541444"/>
    </source>
</evidence>
<sequence length="787" mass="88140">MKESSDGFVRADQIDLKSLDEQLERHLSRVRTMEKKREDLRERITREEWEIDPSKLIIKTVIARGTFGTVHRGIYDGLDVAVKLLDWGKEGHRTEAEIASLRETFTQEVVVWHKLDHPNVTKFIGATMGNAELSIQTENGHIGMPSNICCVVVEYLPGDALKSYLIKNRRRKLAFKVVHQHALDLARGLSYLHSKKIVHRDVKTENMFLDKTCTVKIADFGVARVEAQNPNDMTGETGTFGYMAPEVLNGNPYNRKCDVFSFGICLWEIYCCDMPYPDLSFSEVTSAVVRQNLRLDIPRCCPSSLANVMKRCWDANPDKRPEMDEVVSGLMDLIVHSLYSHKEVFLRELVSNASDALNKLRFLSVIEPSLLGDAGELEIRIKPDTKNGTITITDTGVGMTKEELIDCLGTIAQSGTSKFLKALKELGADSGLIGLFGVGFIQHSLLQTRCDNDTTTPSRKCFCRQRITGGHLQCYSCWKEAIAEKGGQFLEASVSGSKKSAEDGQLVILAAREKVSQEVCYCRHLKHSLHSMKETGMRECPDFFPVSIISKLGIDTSVISPSVKHELKVSLDDTKREYYTIASQADVEVTFDLPKLEKAEIFDPSWVNLELLCSEKEASKRGSVGPFGLLVLASNGLEEQTAVYFRIFKDHNSNSYVVLMCNDHSRSSLVEQVLDKTTYGPFLNVNPAHDKLSLRTLIDHSIVESFGEEGKTCVTSRVYPKLAIGDRAQLHVFNNGIESIRITSLSAWSVKKATRILKDSKVRNGETASTCPIDDYMRVVRDAFNAK</sequence>
<keyword evidence="4" id="KW-0418">Kinase</keyword>
<dbReference type="InterPro" id="IPR019805">
    <property type="entry name" value="Heat_shock_protein_90_CS"/>
</dbReference>
<dbReference type="PANTHER" id="PTHR44329:SF280">
    <property type="entry name" value="PROTEIN KINASE"/>
    <property type="match status" value="1"/>
</dbReference>
<dbReference type="GO" id="GO:0004674">
    <property type="term" value="F:protein serine/threonine kinase activity"/>
    <property type="evidence" value="ECO:0007669"/>
    <property type="project" value="UniProtKB-EC"/>
</dbReference>
<evidence type="ECO:0000256" key="2">
    <source>
        <dbReference type="ARBA" id="ARBA00022679"/>
    </source>
</evidence>
<evidence type="ECO:0000256" key="1">
    <source>
        <dbReference type="ARBA" id="ARBA00009902"/>
    </source>
</evidence>
<comment type="similarity">
    <text evidence="1">Belongs to the glycosyl hydrolase 32 family.</text>
</comment>
<evidence type="ECO:0000259" key="11">
    <source>
        <dbReference type="PROSITE" id="PS50011"/>
    </source>
</evidence>
<gene>
    <name evidence="12" type="ORF">GIB67_010560</name>
</gene>
<feature type="domain" description="Protein kinase" evidence="11">
    <location>
        <begin position="56"/>
        <end position="339"/>
    </location>
</feature>
<dbReference type="Pfam" id="PF08244">
    <property type="entry name" value="Glyco_hydro_32C"/>
    <property type="match status" value="1"/>
</dbReference>
<evidence type="ECO:0000256" key="9">
    <source>
        <dbReference type="ARBA" id="ARBA00048679"/>
    </source>
</evidence>
<evidence type="ECO:0000256" key="8">
    <source>
        <dbReference type="ARBA" id="ARBA00047899"/>
    </source>
</evidence>
<dbReference type="InterPro" id="IPR013320">
    <property type="entry name" value="ConA-like_dom_sf"/>
</dbReference>
<dbReference type="FunFam" id="3.30.200.20:FF:000034">
    <property type="entry name" value="Kinase suppressor of Ras 1"/>
    <property type="match status" value="1"/>
</dbReference>
<keyword evidence="10" id="KW-0175">Coiled coil</keyword>
<dbReference type="GO" id="GO:0004553">
    <property type="term" value="F:hydrolase activity, hydrolyzing O-glycosyl compounds"/>
    <property type="evidence" value="ECO:0007669"/>
    <property type="project" value="InterPro"/>
</dbReference>
<dbReference type="PROSITE" id="PS00108">
    <property type="entry name" value="PROTEIN_KINASE_ST"/>
    <property type="match status" value="1"/>
</dbReference>
<evidence type="ECO:0000313" key="12">
    <source>
        <dbReference type="EMBL" id="KAF6151986.1"/>
    </source>
</evidence>
<dbReference type="Gene3D" id="3.30.565.10">
    <property type="entry name" value="Histidine kinase-like ATPase, C-terminal domain"/>
    <property type="match status" value="1"/>
</dbReference>
<dbReference type="SUPFAM" id="SSF55874">
    <property type="entry name" value="ATPase domain of HSP90 chaperone/DNA topoisomerase II/histidine kinase"/>
    <property type="match status" value="1"/>
</dbReference>
<evidence type="ECO:0000256" key="4">
    <source>
        <dbReference type="ARBA" id="ARBA00022777"/>
    </source>
</evidence>
<dbReference type="Gene3D" id="2.60.120.560">
    <property type="entry name" value="Exo-inulinase, domain 1"/>
    <property type="match status" value="1"/>
</dbReference>
<dbReference type="SUPFAM" id="SSF56112">
    <property type="entry name" value="Protein kinase-like (PK-like)"/>
    <property type="match status" value="1"/>
</dbReference>
<proteinExistence type="inferred from homology"/>
<dbReference type="InterPro" id="IPR000719">
    <property type="entry name" value="Prot_kinase_dom"/>
</dbReference>
<evidence type="ECO:0000256" key="7">
    <source>
        <dbReference type="ARBA" id="ARBA00023295"/>
    </source>
</evidence>
<keyword evidence="5" id="KW-0378">Hydrolase</keyword>
<comment type="catalytic activity">
    <reaction evidence="8">
        <text>L-threonyl-[protein] + ATP = O-phospho-L-threonyl-[protein] + ADP + H(+)</text>
        <dbReference type="Rhea" id="RHEA:46608"/>
        <dbReference type="Rhea" id="RHEA-COMP:11060"/>
        <dbReference type="Rhea" id="RHEA-COMP:11605"/>
        <dbReference type="ChEBI" id="CHEBI:15378"/>
        <dbReference type="ChEBI" id="CHEBI:30013"/>
        <dbReference type="ChEBI" id="CHEBI:30616"/>
        <dbReference type="ChEBI" id="CHEBI:61977"/>
        <dbReference type="ChEBI" id="CHEBI:456216"/>
        <dbReference type="EC" id="2.7.11.1"/>
    </reaction>
</comment>
<dbReference type="SMART" id="SM00220">
    <property type="entry name" value="S_TKc"/>
    <property type="match status" value="1"/>
</dbReference>
<dbReference type="PRINTS" id="PR00775">
    <property type="entry name" value="HEATSHOCK90"/>
</dbReference>
<dbReference type="InterPro" id="IPR001362">
    <property type="entry name" value="Glyco_hydro_32"/>
</dbReference>
<keyword evidence="3" id="KW-0547">Nucleotide-binding</keyword>
<dbReference type="GO" id="GO:0005975">
    <property type="term" value="P:carbohydrate metabolic process"/>
    <property type="evidence" value="ECO:0007669"/>
    <property type="project" value="InterPro"/>
</dbReference>
<dbReference type="AlphaFoldDB" id="A0A7J7MAR6"/>
<dbReference type="GO" id="GO:0006457">
    <property type="term" value="P:protein folding"/>
    <property type="evidence" value="ECO:0007669"/>
    <property type="project" value="InterPro"/>
</dbReference>
<dbReference type="SUPFAM" id="SSF49899">
    <property type="entry name" value="Concanavalin A-like lectins/glucanases"/>
    <property type="match status" value="1"/>
</dbReference>
<dbReference type="GO" id="GO:0051082">
    <property type="term" value="F:unfolded protein binding"/>
    <property type="evidence" value="ECO:0007669"/>
    <property type="project" value="InterPro"/>
</dbReference>
<keyword evidence="6" id="KW-0067">ATP-binding</keyword>
<evidence type="ECO:0000256" key="6">
    <source>
        <dbReference type="ARBA" id="ARBA00022840"/>
    </source>
</evidence>
<dbReference type="InterPro" id="IPR036890">
    <property type="entry name" value="HATPase_C_sf"/>
</dbReference>
<dbReference type="InterPro" id="IPR001245">
    <property type="entry name" value="Ser-Thr/Tyr_kinase_cat_dom"/>
</dbReference>
<dbReference type="InterPro" id="IPR011009">
    <property type="entry name" value="Kinase-like_dom_sf"/>
</dbReference>
<dbReference type="InterPro" id="IPR013189">
    <property type="entry name" value="Glyco_hydro_32_C"/>
</dbReference>
<comment type="catalytic activity">
    <reaction evidence="9">
        <text>L-seryl-[protein] + ATP = O-phospho-L-seryl-[protein] + ADP + H(+)</text>
        <dbReference type="Rhea" id="RHEA:17989"/>
        <dbReference type="Rhea" id="RHEA-COMP:9863"/>
        <dbReference type="Rhea" id="RHEA-COMP:11604"/>
        <dbReference type="ChEBI" id="CHEBI:15378"/>
        <dbReference type="ChEBI" id="CHEBI:29999"/>
        <dbReference type="ChEBI" id="CHEBI:30616"/>
        <dbReference type="ChEBI" id="CHEBI:83421"/>
        <dbReference type="ChEBI" id="CHEBI:456216"/>
        <dbReference type="EC" id="2.7.11.1"/>
    </reaction>
</comment>